<keyword evidence="3" id="KW-1185">Reference proteome</keyword>
<evidence type="ECO:0000259" key="1">
    <source>
        <dbReference type="Pfam" id="PF03205"/>
    </source>
</evidence>
<accession>A0AA96LBF4</accession>
<sequence length="189" mass="20280">MTVPHVAFVGYSGSGKTTVAVQVAARLKAGGLRVGVLKHDVHGMSLGSSGKDTDHYWRSGADRVVLDSPDGLLMLQRPPASSELAAKLAFFAGMDVVLLEGYKREPVPKILVARTRQQLELGLELTGLAALAVPFDAGDGELDNKDWNAFLNQAEPGKAWDVLNLNNPDEIAEWVKAFINRSKGEGETS</sequence>
<dbReference type="Pfam" id="PF03205">
    <property type="entry name" value="MobB"/>
    <property type="match status" value="1"/>
</dbReference>
<name>A0AA96LBF4_9BACL</name>
<dbReference type="Gene3D" id="3.40.50.300">
    <property type="entry name" value="P-loop containing nucleotide triphosphate hydrolases"/>
    <property type="match status" value="1"/>
</dbReference>
<dbReference type="KEGG" id="paun:MJA45_23500"/>
<evidence type="ECO:0000313" key="2">
    <source>
        <dbReference type="EMBL" id="WNQ10552.1"/>
    </source>
</evidence>
<dbReference type="GO" id="GO:0006777">
    <property type="term" value="P:Mo-molybdopterin cofactor biosynthetic process"/>
    <property type="evidence" value="ECO:0007669"/>
    <property type="project" value="InterPro"/>
</dbReference>
<dbReference type="AlphaFoldDB" id="A0AA96LBF4"/>
<gene>
    <name evidence="2" type="primary">mobB</name>
    <name evidence="2" type="ORF">MJA45_23500</name>
</gene>
<evidence type="ECO:0000313" key="3">
    <source>
        <dbReference type="Proteomes" id="UP001305702"/>
    </source>
</evidence>
<proteinExistence type="predicted"/>
<dbReference type="InterPro" id="IPR052539">
    <property type="entry name" value="MGD_biosynthesis_adapter"/>
</dbReference>
<reference evidence="2 3" key="1">
    <citation type="submission" date="2022-02" db="EMBL/GenBank/DDBJ databases">
        <title>Paenibacillus sp. MBLB1776 Whole Genome Shotgun Sequencing.</title>
        <authorList>
            <person name="Hwang C.Y."/>
            <person name="Cho E.-S."/>
            <person name="Seo M.-J."/>
        </authorList>
    </citation>
    <scope>NUCLEOTIDE SEQUENCE [LARGE SCALE GENOMIC DNA]</scope>
    <source>
        <strain evidence="2 3">MBLB1776</strain>
    </source>
</reference>
<dbReference type="EMBL" id="CP130318">
    <property type="protein sequence ID" value="WNQ10552.1"/>
    <property type="molecule type" value="Genomic_DNA"/>
</dbReference>
<dbReference type="PANTHER" id="PTHR40072:SF1">
    <property type="entry name" value="MOLYBDOPTERIN-GUANINE DINUCLEOTIDE BIOSYNTHESIS ADAPTER PROTEIN"/>
    <property type="match status" value="1"/>
</dbReference>
<dbReference type="InterPro" id="IPR004435">
    <property type="entry name" value="MobB_dom"/>
</dbReference>
<dbReference type="SUPFAM" id="SSF52540">
    <property type="entry name" value="P-loop containing nucleoside triphosphate hydrolases"/>
    <property type="match status" value="1"/>
</dbReference>
<dbReference type="NCBIfam" id="TIGR00176">
    <property type="entry name" value="mobB"/>
    <property type="match status" value="1"/>
</dbReference>
<dbReference type="Proteomes" id="UP001305702">
    <property type="component" value="Chromosome"/>
</dbReference>
<dbReference type="RefSeq" id="WP_315604326.1">
    <property type="nucleotide sequence ID" value="NZ_CP130318.1"/>
</dbReference>
<dbReference type="GO" id="GO:0005525">
    <property type="term" value="F:GTP binding"/>
    <property type="evidence" value="ECO:0007669"/>
    <property type="project" value="InterPro"/>
</dbReference>
<dbReference type="InterPro" id="IPR027417">
    <property type="entry name" value="P-loop_NTPase"/>
</dbReference>
<feature type="domain" description="Molybdopterin-guanine dinucleotide biosynthesis protein B (MobB)" evidence="1">
    <location>
        <begin position="6"/>
        <end position="120"/>
    </location>
</feature>
<protein>
    <submittedName>
        <fullName evidence="2">Molybdopterin-guanine dinucleotide biosynthesis protein B</fullName>
    </submittedName>
</protein>
<organism evidence="2 3">
    <name type="scientific">Paenibacillus aurantius</name>
    <dbReference type="NCBI Taxonomy" id="2918900"/>
    <lineage>
        <taxon>Bacteria</taxon>
        <taxon>Bacillati</taxon>
        <taxon>Bacillota</taxon>
        <taxon>Bacilli</taxon>
        <taxon>Bacillales</taxon>
        <taxon>Paenibacillaceae</taxon>
        <taxon>Paenibacillus</taxon>
    </lineage>
</organism>
<dbReference type="PANTHER" id="PTHR40072">
    <property type="entry name" value="MOLYBDOPTERIN-GUANINE DINUCLEOTIDE BIOSYNTHESIS ADAPTER PROTEIN-RELATED"/>
    <property type="match status" value="1"/>
</dbReference>